<accession>A0ABQ5BHX2</accession>
<proteinExistence type="predicted"/>
<reference evidence="1" key="2">
    <citation type="submission" date="2022-01" db="EMBL/GenBank/DDBJ databases">
        <authorList>
            <person name="Yamashiro T."/>
            <person name="Shiraishi A."/>
            <person name="Satake H."/>
            <person name="Nakayama K."/>
        </authorList>
    </citation>
    <scope>NUCLEOTIDE SEQUENCE</scope>
</reference>
<evidence type="ECO:0000313" key="2">
    <source>
        <dbReference type="Proteomes" id="UP001151760"/>
    </source>
</evidence>
<name>A0ABQ5BHX2_9ASTR</name>
<dbReference type="EMBL" id="BQNB010013299">
    <property type="protein sequence ID" value="GJT14276.1"/>
    <property type="molecule type" value="Genomic_DNA"/>
</dbReference>
<gene>
    <name evidence="1" type="ORF">Tco_0861318</name>
</gene>
<organism evidence="1 2">
    <name type="scientific">Tanacetum coccineum</name>
    <dbReference type="NCBI Taxonomy" id="301880"/>
    <lineage>
        <taxon>Eukaryota</taxon>
        <taxon>Viridiplantae</taxon>
        <taxon>Streptophyta</taxon>
        <taxon>Embryophyta</taxon>
        <taxon>Tracheophyta</taxon>
        <taxon>Spermatophyta</taxon>
        <taxon>Magnoliopsida</taxon>
        <taxon>eudicotyledons</taxon>
        <taxon>Gunneridae</taxon>
        <taxon>Pentapetalae</taxon>
        <taxon>asterids</taxon>
        <taxon>campanulids</taxon>
        <taxon>Asterales</taxon>
        <taxon>Asteraceae</taxon>
        <taxon>Asteroideae</taxon>
        <taxon>Anthemideae</taxon>
        <taxon>Anthemidinae</taxon>
        <taxon>Tanacetum</taxon>
    </lineage>
</organism>
<keyword evidence="2" id="KW-1185">Reference proteome</keyword>
<protein>
    <submittedName>
        <fullName evidence="1">Uncharacterized protein</fullName>
    </submittedName>
</protein>
<evidence type="ECO:0000313" key="1">
    <source>
        <dbReference type="EMBL" id="GJT14276.1"/>
    </source>
</evidence>
<reference evidence="1" key="1">
    <citation type="journal article" date="2022" name="Int. J. Mol. Sci.">
        <title>Draft Genome of Tanacetum Coccineum: Genomic Comparison of Closely Related Tanacetum-Family Plants.</title>
        <authorList>
            <person name="Yamashiro T."/>
            <person name="Shiraishi A."/>
            <person name="Nakayama K."/>
            <person name="Satake H."/>
        </authorList>
    </citation>
    <scope>NUCLEOTIDE SEQUENCE</scope>
</reference>
<dbReference type="Proteomes" id="UP001151760">
    <property type="component" value="Unassembled WGS sequence"/>
</dbReference>
<comment type="caution">
    <text evidence="1">The sequence shown here is derived from an EMBL/GenBank/DDBJ whole genome shotgun (WGS) entry which is preliminary data.</text>
</comment>
<sequence length="109" mass="12192">MCGDWTTQSEDVDNYVSWANNTQDADTSGTFFVLMSAKQFMLTLNKDCYDIQKEANLVDASVELLYSFILRGLKKVEDTVSCPSTKSTFGKSTQSTDGIRLTLADYHSH</sequence>